<evidence type="ECO:0000313" key="10">
    <source>
        <dbReference type="EMBL" id="EPQ60772.1"/>
    </source>
</evidence>
<dbReference type="GO" id="GO:0005634">
    <property type="term" value="C:nucleus"/>
    <property type="evidence" value="ECO:0007669"/>
    <property type="project" value="UniProtKB-SubCell"/>
</dbReference>
<dbReference type="RefSeq" id="XP_007861101.1">
    <property type="nucleotide sequence ID" value="XM_007862910.1"/>
</dbReference>
<evidence type="ECO:0000256" key="5">
    <source>
        <dbReference type="ARBA" id="ARBA00020264"/>
    </source>
</evidence>
<feature type="region of interest" description="Disordered" evidence="9">
    <location>
        <begin position="355"/>
        <end position="382"/>
    </location>
</feature>
<keyword evidence="7" id="KW-0819">tRNA processing</keyword>
<dbReference type="AlphaFoldDB" id="S7QMY4"/>
<dbReference type="PANTHER" id="PTHR15641:SF1">
    <property type="entry name" value="ELONGATOR COMPLEX PROTEIN 5"/>
    <property type="match status" value="1"/>
</dbReference>
<keyword evidence="8" id="KW-0539">Nucleus</keyword>
<dbReference type="EMBL" id="KB469296">
    <property type="protein sequence ID" value="EPQ60772.1"/>
    <property type="molecule type" value="Genomic_DNA"/>
</dbReference>
<dbReference type="Pfam" id="PF10483">
    <property type="entry name" value="Elong_Iki1"/>
    <property type="match status" value="1"/>
</dbReference>
<proteinExistence type="inferred from homology"/>
<dbReference type="GO" id="GO:0005829">
    <property type="term" value="C:cytosol"/>
    <property type="evidence" value="ECO:0007669"/>
    <property type="project" value="TreeGrafter"/>
</dbReference>
<comment type="pathway">
    <text evidence="3">tRNA modification; 5-methoxycarbonylmethyl-2-thiouridine-tRNA biosynthesis.</text>
</comment>
<dbReference type="OrthoDB" id="166907at2759"/>
<dbReference type="STRING" id="670483.S7QMY4"/>
<dbReference type="InterPro" id="IPR027417">
    <property type="entry name" value="P-loop_NTPase"/>
</dbReference>
<evidence type="ECO:0000256" key="6">
    <source>
        <dbReference type="ARBA" id="ARBA00022490"/>
    </source>
</evidence>
<keyword evidence="6" id="KW-0963">Cytoplasm</keyword>
<comment type="subcellular location">
    <subcellularLocation>
        <location evidence="2">Cytoplasm</location>
    </subcellularLocation>
    <subcellularLocation>
        <location evidence="1">Nucleus</location>
    </subcellularLocation>
</comment>
<dbReference type="Proteomes" id="UP000030669">
    <property type="component" value="Unassembled WGS sequence"/>
</dbReference>
<protein>
    <recommendedName>
        <fullName evidence="5">Elongator complex protein 5</fullName>
    </recommendedName>
</protein>
<evidence type="ECO:0000256" key="3">
    <source>
        <dbReference type="ARBA" id="ARBA00005043"/>
    </source>
</evidence>
<dbReference type="PANTHER" id="PTHR15641">
    <property type="entry name" value="ELONGATOR COMPLEX PROTEIN 5"/>
    <property type="match status" value="1"/>
</dbReference>
<evidence type="ECO:0000256" key="8">
    <source>
        <dbReference type="ARBA" id="ARBA00023242"/>
    </source>
</evidence>
<evidence type="ECO:0000256" key="9">
    <source>
        <dbReference type="SAM" id="MobiDB-lite"/>
    </source>
</evidence>
<keyword evidence="11" id="KW-1185">Reference proteome</keyword>
<dbReference type="OMA" id="LFCFLYP"/>
<dbReference type="GeneID" id="19301105"/>
<organism evidence="10 11">
    <name type="scientific">Gloeophyllum trabeum (strain ATCC 11539 / FP-39264 / Madison 617)</name>
    <name type="common">Brown rot fungus</name>
    <dbReference type="NCBI Taxonomy" id="670483"/>
    <lineage>
        <taxon>Eukaryota</taxon>
        <taxon>Fungi</taxon>
        <taxon>Dikarya</taxon>
        <taxon>Basidiomycota</taxon>
        <taxon>Agaricomycotina</taxon>
        <taxon>Agaricomycetes</taxon>
        <taxon>Gloeophyllales</taxon>
        <taxon>Gloeophyllaceae</taxon>
        <taxon>Gloeophyllum</taxon>
    </lineage>
</organism>
<dbReference type="KEGG" id="gtr:GLOTRDRAFT_124520"/>
<dbReference type="GO" id="GO:0033588">
    <property type="term" value="C:elongator holoenzyme complex"/>
    <property type="evidence" value="ECO:0007669"/>
    <property type="project" value="InterPro"/>
</dbReference>
<accession>S7QMY4</accession>
<dbReference type="GO" id="GO:0002098">
    <property type="term" value="P:tRNA wobble uridine modification"/>
    <property type="evidence" value="ECO:0007669"/>
    <property type="project" value="InterPro"/>
</dbReference>
<evidence type="ECO:0000256" key="4">
    <source>
        <dbReference type="ARBA" id="ARBA00009567"/>
    </source>
</evidence>
<name>S7QMY4_GLOTA</name>
<evidence type="ECO:0000313" key="11">
    <source>
        <dbReference type="Proteomes" id="UP000030669"/>
    </source>
</evidence>
<reference evidence="10 11" key="1">
    <citation type="journal article" date="2012" name="Science">
        <title>The Paleozoic origin of enzymatic lignin decomposition reconstructed from 31 fungal genomes.</title>
        <authorList>
            <person name="Floudas D."/>
            <person name="Binder M."/>
            <person name="Riley R."/>
            <person name="Barry K."/>
            <person name="Blanchette R.A."/>
            <person name="Henrissat B."/>
            <person name="Martinez A.T."/>
            <person name="Otillar R."/>
            <person name="Spatafora J.W."/>
            <person name="Yadav J.S."/>
            <person name="Aerts A."/>
            <person name="Benoit I."/>
            <person name="Boyd A."/>
            <person name="Carlson A."/>
            <person name="Copeland A."/>
            <person name="Coutinho P.M."/>
            <person name="de Vries R.P."/>
            <person name="Ferreira P."/>
            <person name="Findley K."/>
            <person name="Foster B."/>
            <person name="Gaskell J."/>
            <person name="Glotzer D."/>
            <person name="Gorecki P."/>
            <person name="Heitman J."/>
            <person name="Hesse C."/>
            <person name="Hori C."/>
            <person name="Igarashi K."/>
            <person name="Jurgens J.A."/>
            <person name="Kallen N."/>
            <person name="Kersten P."/>
            <person name="Kohler A."/>
            <person name="Kuees U."/>
            <person name="Kumar T.K.A."/>
            <person name="Kuo A."/>
            <person name="LaButti K."/>
            <person name="Larrondo L.F."/>
            <person name="Lindquist E."/>
            <person name="Ling A."/>
            <person name="Lombard V."/>
            <person name="Lucas S."/>
            <person name="Lundell T."/>
            <person name="Martin R."/>
            <person name="McLaughlin D.J."/>
            <person name="Morgenstern I."/>
            <person name="Morin E."/>
            <person name="Murat C."/>
            <person name="Nagy L.G."/>
            <person name="Nolan M."/>
            <person name="Ohm R.A."/>
            <person name="Patyshakuliyeva A."/>
            <person name="Rokas A."/>
            <person name="Ruiz-Duenas F.J."/>
            <person name="Sabat G."/>
            <person name="Salamov A."/>
            <person name="Samejima M."/>
            <person name="Schmutz J."/>
            <person name="Slot J.C."/>
            <person name="St John F."/>
            <person name="Stenlid J."/>
            <person name="Sun H."/>
            <person name="Sun S."/>
            <person name="Syed K."/>
            <person name="Tsang A."/>
            <person name="Wiebenga A."/>
            <person name="Young D."/>
            <person name="Pisabarro A."/>
            <person name="Eastwood D.C."/>
            <person name="Martin F."/>
            <person name="Cullen D."/>
            <person name="Grigoriev I.V."/>
            <person name="Hibbett D.S."/>
        </authorList>
    </citation>
    <scope>NUCLEOTIDE SEQUENCE [LARGE SCALE GENOMIC DNA]</scope>
    <source>
        <strain evidence="10 11">ATCC 11539</strain>
    </source>
</reference>
<dbReference type="GO" id="GO:0000049">
    <property type="term" value="F:tRNA binding"/>
    <property type="evidence" value="ECO:0007669"/>
    <property type="project" value="TreeGrafter"/>
</dbReference>
<dbReference type="Gene3D" id="3.40.50.300">
    <property type="entry name" value="P-loop containing nucleotide triphosphate hydrolases"/>
    <property type="match status" value="1"/>
</dbReference>
<gene>
    <name evidence="10" type="ORF">GLOTRDRAFT_124520</name>
</gene>
<sequence>MPLLLPSILSNTTKPPSPVLLLESSLTATCLPLLRAILSRKHNPQRKGTVLLICLLYPPSSLVGADEDPQVKVLDRTGNVPGYDEEWTDPREEILNLIKDAPPGPLEVIIDSADTLAADLRSVSATTTFLSALLTLLESRPAPARLTLHLHSPPTPPSPSPTPLLPLLAQTRFSPALTHLTAHPPALLAHIAAAYLTPPPPLSAPERFFRVFAPLAARRGEVERLVLGGDGAEGEGEGEAVVEVVVRSAGGRRGVERVLEGWKSGAACSLAEMDSLRRVFARKGGAGAEEQQAAADPAHGVPFNLSLTPEQQQARARVPLPYAHEGTRSPHPPIHSTPRADHIFFRVLGQAPAPAAPPGAIYYDPDSADDIDDDDPDEDLDI</sequence>
<comment type="similarity">
    <text evidence="4">Belongs to the ELP5 family.</text>
</comment>
<evidence type="ECO:0000256" key="1">
    <source>
        <dbReference type="ARBA" id="ARBA00004123"/>
    </source>
</evidence>
<dbReference type="UniPathway" id="UPA00988"/>
<feature type="compositionally biased region" description="Acidic residues" evidence="9">
    <location>
        <begin position="366"/>
        <end position="382"/>
    </location>
</feature>
<dbReference type="eggNOG" id="ENOG502S7FU">
    <property type="taxonomic scope" value="Eukaryota"/>
</dbReference>
<evidence type="ECO:0000256" key="7">
    <source>
        <dbReference type="ARBA" id="ARBA00022694"/>
    </source>
</evidence>
<evidence type="ECO:0000256" key="2">
    <source>
        <dbReference type="ARBA" id="ARBA00004496"/>
    </source>
</evidence>
<dbReference type="InterPro" id="IPR019519">
    <property type="entry name" value="Elp5"/>
</dbReference>
<dbReference type="HOGENOM" id="CLU_069162_0_0_1"/>